<sequence>MDFMVNLPTTTKIHDVVIIIVDRLTKRAHFWPTLTRAATQDTSKLCCSFYQRLHGLPSSIVSDCDPKFTSQLWAKTMKLPGSELNLSTEFRPSTDGQSEVTNKFIVEYLRHFHDSHQTNWEDYLTLGEFAYNSRFHYTTGFAPFVTDLDYLPRLIWHYFLQLMYLGLLSISSIISKQFWLHLKIPWQQLRVRGIAITIEIILLLLSPQVTRFCSTLRIWTLFTLVRQANANLLLASSDLFVAIEIWREKQPRLPDREIETDQ</sequence>
<dbReference type="PANTHER" id="PTHR37984:SF5">
    <property type="entry name" value="PROTEIN NYNRIN-LIKE"/>
    <property type="match status" value="1"/>
</dbReference>
<dbReference type="AlphaFoldDB" id="A0A225VXP3"/>
<dbReference type="PROSITE" id="PS50994">
    <property type="entry name" value="INTEGRASE"/>
    <property type="match status" value="1"/>
</dbReference>
<keyword evidence="3" id="KW-1185">Reference proteome</keyword>
<dbReference type="OrthoDB" id="2273864at2759"/>
<organism evidence="2 3">
    <name type="scientific">Phytophthora megakarya</name>
    <dbReference type="NCBI Taxonomy" id="4795"/>
    <lineage>
        <taxon>Eukaryota</taxon>
        <taxon>Sar</taxon>
        <taxon>Stramenopiles</taxon>
        <taxon>Oomycota</taxon>
        <taxon>Peronosporomycetes</taxon>
        <taxon>Peronosporales</taxon>
        <taxon>Peronosporaceae</taxon>
        <taxon>Phytophthora</taxon>
    </lineage>
</organism>
<evidence type="ECO:0000313" key="3">
    <source>
        <dbReference type="Proteomes" id="UP000198211"/>
    </source>
</evidence>
<name>A0A225VXP3_9STRA</name>
<dbReference type="STRING" id="4795.A0A225VXP3"/>
<dbReference type="PANTHER" id="PTHR37984">
    <property type="entry name" value="PROTEIN CBG26694"/>
    <property type="match status" value="1"/>
</dbReference>
<dbReference type="SUPFAM" id="SSF53098">
    <property type="entry name" value="Ribonuclease H-like"/>
    <property type="match status" value="1"/>
</dbReference>
<dbReference type="GO" id="GO:0015074">
    <property type="term" value="P:DNA integration"/>
    <property type="evidence" value="ECO:0007669"/>
    <property type="project" value="InterPro"/>
</dbReference>
<feature type="domain" description="Integrase catalytic" evidence="1">
    <location>
        <begin position="1"/>
        <end position="151"/>
    </location>
</feature>
<dbReference type="InterPro" id="IPR001584">
    <property type="entry name" value="Integrase_cat-core"/>
</dbReference>
<dbReference type="InterPro" id="IPR012337">
    <property type="entry name" value="RNaseH-like_sf"/>
</dbReference>
<proteinExistence type="predicted"/>
<dbReference type="InterPro" id="IPR050951">
    <property type="entry name" value="Retrovirus_Pol_polyprotein"/>
</dbReference>
<dbReference type="Proteomes" id="UP000198211">
    <property type="component" value="Unassembled WGS sequence"/>
</dbReference>
<evidence type="ECO:0000259" key="1">
    <source>
        <dbReference type="PROSITE" id="PS50994"/>
    </source>
</evidence>
<comment type="caution">
    <text evidence="2">The sequence shown here is derived from an EMBL/GenBank/DDBJ whole genome shotgun (WGS) entry which is preliminary data.</text>
</comment>
<evidence type="ECO:0000313" key="2">
    <source>
        <dbReference type="EMBL" id="OWZ09914.1"/>
    </source>
</evidence>
<reference evidence="3" key="1">
    <citation type="submission" date="2017-03" db="EMBL/GenBank/DDBJ databases">
        <title>Phytopthora megakarya and P. palmivora, two closely related causual agents of cacao black pod achieved similar genome size and gene model numbers by different mechanisms.</title>
        <authorList>
            <person name="Ali S."/>
            <person name="Shao J."/>
            <person name="Larry D.J."/>
            <person name="Kronmiller B."/>
            <person name="Shen D."/>
            <person name="Strem M.D."/>
            <person name="Melnick R.L."/>
            <person name="Guiltinan M.J."/>
            <person name="Tyler B.M."/>
            <person name="Meinhardt L.W."/>
            <person name="Bailey B.A."/>
        </authorList>
    </citation>
    <scope>NUCLEOTIDE SEQUENCE [LARGE SCALE GENOMIC DNA]</scope>
    <source>
        <strain evidence="3">zdho120</strain>
    </source>
</reference>
<dbReference type="InterPro" id="IPR036397">
    <property type="entry name" value="RNaseH_sf"/>
</dbReference>
<accession>A0A225VXP3</accession>
<protein>
    <submittedName>
        <fullName evidence="2">Retrotransposon Polyprotein</fullName>
    </submittedName>
</protein>
<dbReference type="EMBL" id="NBNE01002622">
    <property type="protein sequence ID" value="OWZ09914.1"/>
    <property type="molecule type" value="Genomic_DNA"/>
</dbReference>
<dbReference type="Gene3D" id="3.30.420.10">
    <property type="entry name" value="Ribonuclease H-like superfamily/Ribonuclease H"/>
    <property type="match status" value="1"/>
</dbReference>
<gene>
    <name evidence="2" type="ORF">PHMEG_00017304</name>
</gene>
<dbReference type="GO" id="GO:0003676">
    <property type="term" value="F:nucleic acid binding"/>
    <property type="evidence" value="ECO:0007669"/>
    <property type="project" value="InterPro"/>
</dbReference>